<dbReference type="AlphaFoldDB" id="A0A6G1X600"/>
<feature type="signal peptide" evidence="1">
    <location>
        <begin position="1"/>
        <end position="25"/>
    </location>
</feature>
<sequence>MKGLLNMLRHIVFAVLLITILAGCAANEEAKNKIEDKLEQVEAATKISDWTQAEENVKSAKKEYQKELWKMQLLGDQTSYDNLKLAIDQLKAAVKTQNKNEISSQIAKSKSYLSEIFN</sequence>
<protein>
    <submittedName>
        <fullName evidence="2">DUF4363 family protein</fullName>
    </submittedName>
</protein>
<dbReference type="Proteomes" id="UP000480185">
    <property type="component" value="Unassembled WGS sequence"/>
</dbReference>
<dbReference type="Pfam" id="PF14276">
    <property type="entry name" value="DUF4363"/>
    <property type="match status" value="1"/>
</dbReference>
<evidence type="ECO:0000256" key="1">
    <source>
        <dbReference type="SAM" id="SignalP"/>
    </source>
</evidence>
<reference evidence="2 3" key="1">
    <citation type="submission" date="2019-11" db="EMBL/GenBank/DDBJ databases">
        <authorList>
            <person name="Li J."/>
        </authorList>
    </citation>
    <scope>NUCLEOTIDE SEQUENCE [LARGE SCALE GENOMIC DNA]</scope>
    <source>
        <strain evidence="2 3">J4</strain>
    </source>
</reference>
<gene>
    <name evidence="2" type="ORF">GH754_08210</name>
</gene>
<dbReference type="PROSITE" id="PS51257">
    <property type="entry name" value="PROKAR_LIPOPROTEIN"/>
    <property type="match status" value="1"/>
</dbReference>
<feature type="chain" id="PRO_5039064812" evidence="1">
    <location>
        <begin position="26"/>
        <end position="118"/>
    </location>
</feature>
<comment type="caution">
    <text evidence="2">The sequence shown here is derived from an EMBL/GenBank/DDBJ whole genome shotgun (WGS) entry which is preliminary data.</text>
</comment>
<evidence type="ECO:0000313" key="2">
    <source>
        <dbReference type="EMBL" id="MRG86310.1"/>
    </source>
</evidence>
<organism evidence="2 3">
    <name type="scientific">Salinibacillus xinjiangensis</name>
    <dbReference type="NCBI Taxonomy" id="1229268"/>
    <lineage>
        <taxon>Bacteria</taxon>
        <taxon>Bacillati</taxon>
        <taxon>Bacillota</taxon>
        <taxon>Bacilli</taxon>
        <taxon>Bacillales</taxon>
        <taxon>Bacillaceae</taxon>
        <taxon>Salinibacillus</taxon>
    </lineage>
</organism>
<dbReference type="EMBL" id="WJNH01000004">
    <property type="protein sequence ID" value="MRG86310.1"/>
    <property type="molecule type" value="Genomic_DNA"/>
</dbReference>
<dbReference type="InterPro" id="IPR025373">
    <property type="entry name" value="DUF4363"/>
</dbReference>
<accession>A0A6G1X600</accession>
<keyword evidence="3" id="KW-1185">Reference proteome</keyword>
<keyword evidence="1" id="KW-0732">Signal</keyword>
<dbReference type="OrthoDB" id="2704571at2"/>
<proteinExistence type="predicted"/>
<dbReference type="RefSeq" id="WP_153728223.1">
    <property type="nucleotide sequence ID" value="NZ_WJNH01000004.1"/>
</dbReference>
<name>A0A6G1X600_9BACI</name>
<evidence type="ECO:0000313" key="3">
    <source>
        <dbReference type="Proteomes" id="UP000480185"/>
    </source>
</evidence>